<organism evidence="2 3">
    <name type="scientific">Candidatus Nanopelagicus hibericus</name>
    <dbReference type="NCBI Taxonomy" id="1884915"/>
    <lineage>
        <taxon>Bacteria</taxon>
        <taxon>Bacillati</taxon>
        <taxon>Actinomycetota</taxon>
        <taxon>Actinomycetes</taxon>
        <taxon>Candidatus Nanopelagicales</taxon>
        <taxon>Candidatus Nanopelagicaceae</taxon>
        <taxon>Candidatus Nanopelagicus</taxon>
    </lineage>
</organism>
<dbReference type="EMBL" id="CP016771">
    <property type="protein sequence ID" value="ASY13803.1"/>
    <property type="molecule type" value="Genomic_DNA"/>
</dbReference>
<dbReference type="InterPro" id="IPR055170">
    <property type="entry name" value="GFO_IDH_MocA-like_dom"/>
</dbReference>
<dbReference type="SUPFAM" id="SSF55347">
    <property type="entry name" value="Glyceraldehyde-3-phosphate dehydrogenase-like, C-terminal domain"/>
    <property type="match status" value="1"/>
</dbReference>
<dbReference type="Pfam" id="PF22725">
    <property type="entry name" value="GFO_IDH_MocA_C3"/>
    <property type="match status" value="1"/>
</dbReference>
<dbReference type="PANTHER" id="PTHR43377:SF1">
    <property type="entry name" value="BILIVERDIN REDUCTASE A"/>
    <property type="match status" value="1"/>
</dbReference>
<dbReference type="SUPFAM" id="SSF51735">
    <property type="entry name" value="NAD(P)-binding Rossmann-fold domains"/>
    <property type="match status" value="1"/>
</dbReference>
<sequence length="299" mass="33985">MKVLVIGLGAVGIRHQKILKDLGHQVFTVSSHTLQSEFNFHSMVKALNVVEPNYVIICNETFEHLDTLKELQKHKYLGTVLIEKPLDFNHQKDNFEFERIGVGYNLRFLSSIVKLKTVIAQDKFKIYSAEIYYGNLYSNWRDDKRNLTQYSSLKKKGGGVLRDFSHELDLLIWLFGEPKVSYAVGGKIGEVTIDSDDCWHVYMNTPQVPIISLQLNSLDTMPKREIRILTSSGTIWVDLLKNKLISFGIQVECEGSIDDTYGLMHAALISRQGESVATIEEALKVDELIYKIESMSHGA</sequence>
<name>A0A249KAH4_9ACTN</name>
<accession>A0A249KAH4</accession>
<feature type="domain" description="GFO/IDH/MocA-like oxidoreductase" evidence="1">
    <location>
        <begin position="139"/>
        <end position="235"/>
    </location>
</feature>
<dbReference type="Proteomes" id="UP000217171">
    <property type="component" value="Chromosome"/>
</dbReference>
<evidence type="ECO:0000259" key="1">
    <source>
        <dbReference type="Pfam" id="PF22725"/>
    </source>
</evidence>
<proteinExistence type="predicted"/>
<protein>
    <submittedName>
        <fullName evidence="2">Dehydrogenase</fullName>
    </submittedName>
</protein>
<dbReference type="InterPro" id="IPR036291">
    <property type="entry name" value="NAD(P)-bd_dom_sf"/>
</dbReference>
<evidence type="ECO:0000313" key="3">
    <source>
        <dbReference type="Proteomes" id="UP000217171"/>
    </source>
</evidence>
<reference evidence="2 3" key="1">
    <citation type="submission" date="2016-07" db="EMBL/GenBank/DDBJ databases">
        <title>High microdiversification within the ubiquitous acI lineage of Actinobacteria.</title>
        <authorList>
            <person name="Neuenschwander S.M."/>
            <person name="Salcher M."/>
            <person name="Ghai R."/>
            <person name="Pernthaler J."/>
        </authorList>
    </citation>
    <scope>NUCLEOTIDE SEQUENCE [LARGE SCALE GENOMIC DNA]</scope>
    <source>
        <strain evidence="2">MMS-21-160</strain>
    </source>
</reference>
<dbReference type="PANTHER" id="PTHR43377">
    <property type="entry name" value="BILIVERDIN REDUCTASE A"/>
    <property type="match status" value="1"/>
</dbReference>
<gene>
    <name evidence="2" type="ORF">B1s21160_05770</name>
</gene>
<evidence type="ECO:0000313" key="2">
    <source>
        <dbReference type="EMBL" id="ASY13803.1"/>
    </source>
</evidence>
<dbReference type="InterPro" id="IPR051450">
    <property type="entry name" value="Gfo/Idh/MocA_Oxidoreductases"/>
</dbReference>
<dbReference type="OrthoDB" id="9815825at2"/>
<dbReference type="KEGG" id="nhi:B1s21160_05770"/>
<dbReference type="RefSeq" id="WP_095672776.1">
    <property type="nucleotide sequence ID" value="NZ_CP016771.1"/>
</dbReference>
<dbReference type="Gene3D" id="3.30.360.10">
    <property type="entry name" value="Dihydrodipicolinate Reductase, domain 2"/>
    <property type="match status" value="1"/>
</dbReference>
<dbReference type="AlphaFoldDB" id="A0A249KAH4"/>
<keyword evidence="3" id="KW-1185">Reference proteome</keyword>